<dbReference type="Proteomes" id="UP001417504">
    <property type="component" value="Unassembled WGS sequence"/>
</dbReference>
<feature type="region of interest" description="Disordered" evidence="1">
    <location>
        <begin position="23"/>
        <end position="49"/>
    </location>
</feature>
<organism evidence="2 3">
    <name type="scientific">Stephania japonica</name>
    <dbReference type="NCBI Taxonomy" id="461633"/>
    <lineage>
        <taxon>Eukaryota</taxon>
        <taxon>Viridiplantae</taxon>
        <taxon>Streptophyta</taxon>
        <taxon>Embryophyta</taxon>
        <taxon>Tracheophyta</taxon>
        <taxon>Spermatophyta</taxon>
        <taxon>Magnoliopsida</taxon>
        <taxon>Ranunculales</taxon>
        <taxon>Menispermaceae</taxon>
        <taxon>Menispermoideae</taxon>
        <taxon>Cissampelideae</taxon>
        <taxon>Stephania</taxon>
    </lineage>
</organism>
<name>A0AAP0IKU2_9MAGN</name>
<comment type="caution">
    <text evidence="2">The sequence shown here is derived from an EMBL/GenBank/DDBJ whole genome shotgun (WGS) entry which is preliminary data.</text>
</comment>
<dbReference type="AlphaFoldDB" id="A0AAP0IKU2"/>
<gene>
    <name evidence="2" type="ORF">Sjap_015334</name>
</gene>
<dbReference type="EMBL" id="JBBNAE010000006">
    <property type="protein sequence ID" value="KAK9116387.1"/>
    <property type="molecule type" value="Genomic_DNA"/>
</dbReference>
<proteinExistence type="predicted"/>
<reference evidence="2 3" key="1">
    <citation type="submission" date="2024-01" db="EMBL/GenBank/DDBJ databases">
        <title>Genome assemblies of Stephania.</title>
        <authorList>
            <person name="Yang L."/>
        </authorList>
    </citation>
    <scope>NUCLEOTIDE SEQUENCE [LARGE SCALE GENOMIC DNA]</scope>
    <source>
        <strain evidence="2">QJT</strain>
        <tissue evidence="2">Leaf</tissue>
    </source>
</reference>
<accession>A0AAP0IKU2</accession>
<keyword evidence="3" id="KW-1185">Reference proteome</keyword>
<sequence>MVNKARYGVRDVRFAVLYREPSHRRRSDGNKGGLTYQKGRSSSDDESSSELDVQLSFLDDDVKDSQLVDDESRIFLLAGHKEIFLKSVQLSFLVVGDHVANLVEDEFQCPQTMACGTEQQCSPAMLVPRCSHRHLGVSTA</sequence>
<evidence type="ECO:0000313" key="2">
    <source>
        <dbReference type="EMBL" id="KAK9116387.1"/>
    </source>
</evidence>
<evidence type="ECO:0000313" key="3">
    <source>
        <dbReference type="Proteomes" id="UP001417504"/>
    </source>
</evidence>
<evidence type="ECO:0000256" key="1">
    <source>
        <dbReference type="SAM" id="MobiDB-lite"/>
    </source>
</evidence>
<protein>
    <submittedName>
        <fullName evidence="2">Uncharacterized protein</fullName>
    </submittedName>
</protein>